<evidence type="ECO:0000313" key="4">
    <source>
        <dbReference type="EMBL" id="CAB4638419.1"/>
    </source>
</evidence>
<evidence type="ECO:0000313" key="7">
    <source>
        <dbReference type="EMBL" id="CAB5137369.1"/>
    </source>
</evidence>
<dbReference type="AlphaFoldDB" id="A0A6J6WD70"/>
<evidence type="ECO:0000313" key="6">
    <source>
        <dbReference type="EMBL" id="CAB5049766.1"/>
    </source>
</evidence>
<dbReference type="InterPro" id="IPR011576">
    <property type="entry name" value="Pyridox_Oxase_N"/>
</dbReference>
<feature type="domain" description="Pyridoxamine 5'-phosphate oxidase N-terminal" evidence="1">
    <location>
        <begin position="36"/>
        <end position="146"/>
    </location>
</feature>
<gene>
    <name evidence="2" type="ORF">UFOPK1421_01380</name>
    <name evidence="3" type="ORF">UFOPK1820_00943</name>
    <name evidence="4" type="ORF">UFOPK1960_01146</name>
    <name evidence="5" type="ORF">UFOPK2921_00862</name>
    <name evidence="6" type="ORF">UFOPK4275_00743</name>
    <name evidence="7" type="ORF">UFOPK4422_01710</name>
</gene>
<organism evidence="5">
    <name type="scientific">freshwater metagenome</name>
    <dbReference type="NCBI Taxonomy" id="449393"/>
    <lineage>
        <taxon>unclassified sequences</taxon>
        <taxon>metagenomes</taxon>
        <taxon>ecological metagenomes</taxon>
    </lineage>
</organism>
<reference evidence="5" key="1">
    <citation type="submission" date="2020-05" db="EMBL/GenBank/DDBJ databases">
        <authorList>
            <person name="Chiriac C."/>
            <person name="Salcher M."/>
            <person name="Ghai R."/>
            <person name="Kavagutti S V."/>
        </authorList>
    </citation>
    <scope>NUCLEOTIDE SEQUENCE</scope>
</reference>
<dbReference type="EMBL" id="CAFBRX010000259">
    <property type="protein sequence ID" value="CAB5137369.1"/>
    <property type="molecule type" value="Genomic_DNA"/>
</dbReference>
<dbReference type="EMBL" id="CAEZZV010000102">
    <property type="protein sequence ID" value="CAB4780918.1"/>
    <property type="molecule type" value="Genomic_DNA"/>
</dbReference>
<dbReference type="EMBL" id="CAFBQJ010000120">
    <property type="protein sequence ID" value="CAB5049766.1"/>
    <property type="molecule type" value="Genomic_DNA"/>
</dbReference>
<proteinExistence type="predicted"/>
<evidence type="ECO:0000313" key="2">
    <source>
        <dbReference type="EMBL" id="CAB4552562.1"/>
    </source>
</evidence>
<dbReference type="Pfam" id="PF01243">
    <property type="entry name" value="PNPOx_N"/>
    <property type="match status" value="1"/>
</dbReference>
<sequence length="177" mass="20044">MTEHPENYEDVTVFGLDEDVEEQLLLAQNECTFIWSNKEGWPVGVIMSYVWRRGSFWLTASSQRARISAVRRDPRVCVVVTSTGSSMARNKTVTWKGECVLHDDQATKDWFYPELSEAILGGPSTQRDAFTLFLDSPRRVILEVKPTQRIGYDGGKMGKATSEWMAEQATKTKADKS</sequence>
<dbReference type="EMBL" id="CAEZSL010000190">
    <property type="protein sequence ID" value="CAB4552562.1"/>
    <property type="molecule type" value="Genomic_DNA"/>
</dbReference>
<evidence type="ECO:0000313" key="5">
    <source>
        <dbReference type="EMBL" id="CAB4780918.1"/>
    </source>
</evidence>
<dbReference type="EMBL" id="CAEZUK010000152">
    <property type="protein sequence ID" value="CAB4604110.1"/>
    <property type="molecule type" value="Genomic_DNA"/>
</dbReference>
<evidence type="ECO:0000313" key="3">
    <source>
        <dbReference type="EMBL" id="CAB4604110.1"/>
    </source>
</evidence>
<accession>A0A6J6WD70</accession>
<dbReference type="InterPro" id="IPR012349">
    <property type="entry name" value="Split_barrel_FMN-bd"/>
</dbReference>
<dbReference type="EMBL" id="CAEZVL010000206">
    <property type="protein sequence ID" value="CAB4638419.1"/>
    <property type="molecule type" value="Genomic_DNA"/>
</dbReference>
<name>A0A6J6WD70_9ZZZZ</name>
<dbReference type="SUPFAM" id="SSF50475">
    <property type="entry name" value="FMN-binding split barrel"/>
    <property type="match status" value="1"/>
</dbReference>
<evidence type="ECO:0000259" key="1">
    <source>
        <dbReference type="Pfam" id="PF01243"/>
    </source>
</evidence>
<dbReference type="Gene3D" id="2.30.110.10">
    <property type="entry name" value="Electron Transport, Fmn-binding Protein, Chain A"/>
    <property type="match status" value="1"/>
</dbReference>
<protein>
    <submittedName>
        <fullName evidence="5">Unannotated protein</fullName>
    </submittedName>
</protein>